<dbReference type="EMBL" id="CP064030">
    <property type="protein sequence ID" value="QRN52962.1"/>
    <property type="molecule type" value="Genomic_DNA"/>
</dbReference>
<keyword evidence="2" id="KW-1185">Reference proteome</keyword>
<evidence type="ECO:0000313" key="1">
    <source>
        <dbReference type="EMBL" id="QRN52962.1"/>
    </source>
</evidence>
<name>A0ABX7GT76_9GAMM</name>
<accession>A0ABX7GT76</accession>
<dbReference type="Proteomes" id="UP000663181">
    <property type="component" value="Chromosome"/>
</dbReference>
<evidence type="ECO:0000313" key="2">
    <source>
        <dbReference type="Proteomes" id="UP000663181"/>
    </source>
</evidence>
<dbReference type="RefSeq" id="WP_188800194.1">
    <property type="nucleotide sequence ID" value="NZ_BMIZ01000002.1"/>
</dbReference>
<organism evidence="1 2">
    <name type="scientific">Dyella caseinilytica</name>
    <dbReference type="NCBI Taxonomy" id="1849581"/>
    <lineage>
        <taxon>Bacteria</taxon>
        <taxon>Pseudomonadati</taxon>
        <taxon>Pseudomonadota</taxon>
        <taxon>Gammaproteobacteria</taxon>
        <taxon>Lysobacterales</taxon>
        <taxon>Rhodanobacteraceae</taxon>
        <taxon>Dyella</taxon>
    </lineage>
</organism>
<sequence>MTNLNMVGSSLVDELVCAGTMRPLCQRTDAMDRDLTPAAPNIAHKKAIADAAAIAKLIRVRTSAKCD</sequence>
<reference evidence="1 2" key="1">
    <citation type="submission" date="2020-10" db="EMBL/GenBank/DDBJ databases">
        <title>Phylogeny of dyella-like bacteria.</title>
        <authorList>
            <person name="Fu J."/>
        </authorList>
    </citation>
    <scope>NUCLEOTIDE SEQUENCE [LARGE SCALE GENOMIC DNA]</scope>
    <source>
        <strain evidence="1 2">DHOB09</strain>
    </source>
</reference>
<gene>
    <name evidence="1" type="ORF">ISN74_16165</name>
</gene>
<protein>
    <submittedName>
        <fullName evidence="1">Uncharacterized protein</fullName>
    </submittedName>
</protein>
<proteinExistence type="predicted"/>